<evidence type="ECO:0000256" key="4">
    <source>
        <dbReference type="ARBA" id="ARBA00022857"/>
    </source>
</evidence>
<evidence type="ECO:0000313" key="6">
    <source>
        <dbReference type="EMBL" id="UYG97944.1"/>
    </source>
</evidence>
<dbReference type="PANTHER" id="PTHR44085:SF2">
    <property type="entry name" value="SEPIAPTERIN REDUCTASE"/>
    <property type="match status" value="1"/>
</dbReference>
<comment type="subcellular location">
    <subcellularLocation>
        <location evidence="1">Cytoplasm</location>
    </subcellularLocation>
</comment>
<dbReference type="InterPro" id="IPR020904">
    <property type="entry name" value="Sc_DH/Rdtase_CS"/>
</dbReference>
<dbReference type="SUPFAM" id="SSF51735">
    <property type="entry name" value="NAD(P)-binding Rossmann-fold domains"/>
    <property type="match status" value="1"/>
</dbReference>
<sequence length="249" mass="26981">MKVKLAIITGASKGLGASIARRMITEGTGIISVSRTENSELAKLSAEKQVFYAQYFCNLSSPDELESVFSELTALLKEKQPETVYVFNNAGVIDPIGTAGNLNHAALIQNAHVNLIAPIMISNILLREVSSEMVIVNITSGAAERPIQGWSAYCSTKAGINMFTETAALELQTAGSSHKIIAFSPGVMDTDMQGTIRSSAKEAFHDLEKFQEYKEKGMLRDTETVASALTGLLHKELESGKVYYVNDLI</sequence>
<dbReference type="Proteomes" id="UP001163104">
    <property type="component" value="Chromosome"/>
</dbReference>
<keyword evidence="4" id="KW-0521">NADP</keyword>
<accession>A0AA46SM56</accession>
<dbReference type="EC" id="1.1.1.320" evidence="6"/>
<dbReference type="Gene3D" id="3.40.50.720">
    <property type="entry name" value="NAD(P)-binding Rossmann-like Domain"/>
    <property type="match status" value="1"/>
</dbReference>
<dbReference type="RefSeq" id="WP_263600137.1">
    <property type="nucleotide sequence ID" value="NZ_CP107027.1"/>
</dbReference>
<dbReference type="InterPro" id="IPR002347">
    <property type="entry name" value="SDR_fam"/>
</dbReference>
<organism evidence="6 7">
    <name type="scientific">Cytobacillus firmus</name>
    <name type="common">Bacillus firmus</name>
    <dbReference type="NCBI Taxonomy" id="1399"/>
    <lineage>
        <taxon>Bacteria</taxon>
        <taxon>Bacillati</taxon>
        <taxon>Bacillota</taxon>
        <taxon>Bacilli</taxon>
        <taxon>Bacillales</taxon>
        <taxon>Bacillaceae</taxon>
        <taxon>Cytobacillus</taxon>
    </lineage>
</organism>
<dbReference type="EMBL" id="CP107027">
    <property type="protein sequence ID" value="UYG97944.1"/>
    <property type="molecule type" value="Genomic_DNA"/>
</dbReference>
<dbReference type="GO" id="GO:0004757">
    <property type="term" value="F:sepiapterin reductase (NADP+) activity"/>
    <property type="evidence" value="ECO:0007669"/>
    <property type="project" value="TreeGrafter"/>
</dbReference>
<keyword evidence="3" id="KW-0963">Cytoplasm</keyword>
<dbReference type="AlphaFoldDB" id="A0AA46SM56"/>
<comment type="similarity">
    <text evidence="2">Belongs to the short-chain dehydrogenases/reductases (SDR) family.</text>
</comment>
<dbReference type="GO" id="GO:0006729">
    <property type="term" value="P:tetrahydrobiopterin biosynthetic process"/>
    <property type="evidence" value="ECO:0007669"/>
    <property type="project" value="TreeGrafter"/>
</dbReference>
<dbReference type="PRINTS" id="PR00081">
    <property type="entry name" value="GDHRDH"/>
</dbReference>
<reference evidence="6" key="1">
    <citation type="submission" date="2022-10" db="EMBL/GenBank/DDBJ databases">
        <title>Mechanism of multi-heavy metal repair in Cytobacillus Firmus M7.</title>
        <authorList>
            <person name="Li X."/>
            <person name="Yu C."/>
        </authorList>
    </citation>
    <scope>NUCLEOTIDE SEQUENCE</scope>
    <source>
        <strain evidence="6">M7</strain>
    </source>
</reference>
<dbReference type="PANTHER" id="PTHR44085">
    <property type="entry name" value="SEPIAPTERIN REDUCTASE"/>
    <property type="match status" value="1"/>
</dbReference>
<evidence type="ECO:0000256" key="3">
    <source>
        <dbReference type="ARBA" id="ARBA00022490"/>
    </source>
</evidence>
<dbReference type="Pfam" id="PF00106">
    <property type="entry name" value="adh_short"/>
    <property type="match status" value="1"/>
</dbReference>
<keyword evidence="5 6" id="KW-0560">Oxidoreductase</keyword>
<evidence type="ECO:0000256" key="5">
    <source>
        <dbReference type="ARBA" id="ARBA00023002"/>
    </source>
</evidence>
<proteinExistence type="inferred from homology"/>
<evidence type="ECO:0000313" key="7">
    <source>
        <dbReference type="Proteomes" id="UP001163104"/>
    </source>
</evidence>
<dbReference type="InterPro" id="IPR051721">
    <property type="entry name" value="Biopterin_syn/organic_redct"/>
</dbReference>
<name>A0AA46SM56_CYTFI</name>
<protein>
    <submittedName>
        <fullName evidence="6">(S)-benzoin forming benzil reductase</fullName>
        <ecNumber evidence="6">1.1.1.320</ecNumber>
    </submittedName>
</protein>
<dbReference type="GO" id="GO:0005737">
    <property type="term" value="C:cytoplasm"/>
    <property type="evidence" value="ECO:0007669"/>
    <property type="project" value="UniProtKB-SubCell"/>
</dbReference>
<dbReference type="InterPro" id="IPR036291">
    <property type="entry name" value="NAD(P)-bd_dom_sf"/>
</dbReference>
<gene>
    <name evidence="6" type="ORF">OD459_17685</name>
</gene>
<evidence type="ECO:0000256" key="1">
    <source>
        <dbReference type="ARBA" id="ARBA00004496"/>
    </source>
</evidence>
<dbReference type="PROSITE" id="PS00061">
    <property type="entry name" value="ADH_SHORT"/>
    <property type="match status" value="1"/>
</dbReference>
<evidence type="ECO:0000256" key="2">
    <source>
        <dbReference type="ARBA" id="ARBA00006484"/>
    </source>
</evidence>
<dbReference type="NCBIfam" id="NF005381">
    <property type="entry name" value="PRK06924.1"/>
    <property type="match status" value="1"/>
</dbReference>